<dbReference type="AlphaFoldDB" id="A0A9N8W6C3"/>
<feature type="region of interest" description="Disordered" evidence="2">
    <location>
        <begin position="247"/>
        <end position="283"/>
    </location>
</feature>
<feature type="compositionally biased region" description="Basic and acidic residues" evidence="2">
    <location>
        <begin position="381"/>
        <end position="392"/>
    </location>
</feature>
<reference evidence="4" key="1">
    <citation type="submission" date="2021-06" db="EMBL/GenBank/DDBJ databases">
        <authorList>
            <person name="Kallberg Y."/>
            <person name="Tangrot J."/>
            <person name="Rosling A."/>
        </authorList>
    </citation>
    <scope>NUCLEOTIDE SEQUENCE</scope>
    <source>
        <strain evidence="4">CL551</strain>
    </source>
</reference>
<dbReference type="PANTHER" id="PTHR23325">
    <property type="entry name" value="SERUM RESPONSE FACTOR-BINDING"/>
    <property type="match status" value="1"/>
</dbReference>
<keyword evidence="5" id="KW-1185">Reference proteome</keyword>
<evidence type="ECO:0000256" key="2">
    <source>
        <dbReference type="SAM" id="MobiDB-lite"/>
    </source>
</evidence>
<organism evidence="4 5">
    <name type="scientific">Acaulospora morrowiae</name>
    <dbReference type="NCBI Taxonomy" id="94023"/>
    <lineage>
        <taxon>Eukaryota</taxon>
        <taxon>Fungi</taxon>
        <taxon>Fungi incertae sedis</taxon>
        <taxon>Mucoromycota</taxon>
        <taxon>Glomeromycotina</taxon>
        <taxon>Glomeromycetes</taxon>
        <taxon>Diversisporales</taxon>
        <taxon>Acaulosporaceae</taxon>
        <taxon>Acaulospora</taxon>
    </lineage>
</organism>
<dbReference type="GO" id="GO:0005634">
    <property type="term" value="C:nucleus"/>
    <property type="evidence" value="ECO:0007669"/>
    <property type="project" value="TreeGrafter"/>
</dbReference>
<protein>
    <submittedName>
        <fullName evidence="4">13183_t:CDS:1</fullName>
    </submittedName>
</protein>
<proteinExistence type="predicted"/>
<dbReference type="InterPro" id="IPR037393">
    <property type="entry name" value="Bud22/SRFB1"/>
</dbReference>
<dbReference type="GO" id="GO:0030686">
    <property type="term" value="C:90S preribosome"/>
    <property type="evidence" value="ECO:0007669"/>
    <property type="project" value="TreeGrafter"/>
</dbReference>
<dbReference type="PANTHER" id="PTHR23325:SF1">
    <property type="entry name" value="SERUM RESPONSE FACTOR-BINDING PROTEIN 1"/>
    <property type="match status" value="1"/>
</dbReference>
<evidence type="ECO:0000259" key="3">
    <source>
        <dbReference type="Pfam" id="PF09073"/>
    </source>
</evidence>
<evidence type="ECO:0000313" key="4">
    <source>
        <dbReference type="EMBL" id="CAG8475795.1"/>
    </source>
</evidence>
<evidence type="ECO:0000313" key="5">
    <source>
        <dbReference type="Proteomes" id="UP000789342"/>
    </source>
</evidence>
<feature type="domain" description="Bud22" evidence="3">
    <location>
        <begin position="89"/>
        <end position="267"/>
    </location>
</feature>
<dbReference type="Pfam" id="PF09073">
    <property type="entry name" value="BUD22"/>
    <property type="match status" value="2"/>
</dbReference>
<feature type="non-terminal residue" evidence="4">
    <location>
        <position position="1"/>
    </location>
</feature>
<feature type="region of interest" description="Disordered" evidence="2">
    <location>
        <begin position="345"/>
        <end position="444"/>
    </location>
</feature>
<keyword evidence="1" id="KW-0175">Coiled coil</keyword>
<feature type="non-terminal residue" evidence="4">
    <location>
        <position position="444"/>
    </location>
</feature>
<dbReference type="OrthoDB" id="3364872at2759"/>
<dbReference type="Proteomes" id="UP000789342">
    <property type="component" value="Unassembled WGS sequence"/>
</dbReference>
<name>A0A9N8W6C3_9GLOM</name>
<dbReference type="EMBL" id="CAJVPV010000836">
    <property type="protein sequence ID" value="CAG8475795.1"/>
    <property type="molecule type" value="Genomic_DNA"/>
</dbReference>
<feature type="compositionally biased region" description="Basic and acidic residues" evidence="2">
    <location>
        <begin position="249"/>
        <end position="272"/>
    </location>
</feature>
<evidence type="ECO:0000256" key="1">
    <source>
        <dbReference type="ARBA" id="ARBA00023054"/>
    </source>
</evidence>
<comment type="caution">
    <text evidence="4">The sequence shown here is derived from an EMBL/GenBank/DDBJ whole genome shotgun (WGS) entry which is preliminary data.</text>
</comment>
<sequence>MKKKTTRIRGKPVAVNTKKKQLWHKDPLFINVISQIQNNLSTIISSKEYQDYQQQQGKERSSVIKDTNSVFDDEKIVVLADKILNNISKFNKSLSSLLKKSKAFVTRKLIRKLKEARENLNKISVDKDEDREGAEKLVMHLSHQLEIIKLIKRSELAITHLKQRITKNNILRSHPLIKKLYLEIFPPQSSPPHPSDKLSESISPEDGYKLLKELEVQMVNQKQARSEFEKCVDALVKLIQEKYDEEEQEEKKAHEKPKSASKDVFGDKEKSNRSYINNDPIPSITNKKKIIKSEMKDSKPKVTTHSSLFLPSLADVSLSSETSDVDDDDRIDDYWSDPDFYKFYGGGAGGNKQKKNRMGQRARRLLWEKKYGGKANHLITSKKDEKTRKLPALDKNQSQRGKDDTIDNNAQKSNRSHKHGPDSEPELHPSWMAKKRQNEKMNNL</sequence>
<feature type="domain" description="Bud22" evidence="3">
    <location>
        <begin position="273"/>
        <end position="443"/>
    </location>
</feature>
<dbReference type="InterPro" id="IPR015158">
    <property type="entry name" value="Bud22_dom"/>
</dbReference>
<dbReference type="GO" id="GO:0030490">
    <property type="term" value="P:maturation of SSU-rRNA"/>
    <property type="evidence" value="ECO:0007669"/>
    <property type="project" value="TreeGrafter"/>
</dbReference>
<feature type="compositionally biased region" description="Basic residues" evidence="2">
    <location>
        <begin position="352"/>
        <end position="364"/>
    </location>
</feature>
<accession>A0A9N8W6C3</accession>
<gene>
    <name evidence="4" type="ORF">AMORRO_LOCUS2067</name>
</gene>